<dbReference type="EMBL" id="CM000578">
    <property type="protein sequence ID" value="EWG50265.1"/>
    <property type="molecule type" value="Genomic_DNA"/>
</dbReference>
<dbReference type="RefSeq" id="XP_018756456.1">
    <property type="nucleotide sequence ID" value="XM_018905856.1"/>
</dbReference>
<evidence type="ECO:0000313" key="3">
    <source>
        <dbReference type="Proteomes" id="UP000009096"/>
    </source>
</evidence>
<keyword evidence="1" id="KW-0812">Transmembrane</keyword>
<gene>
    <name evidence="2" type="ORF">FVEG_16612</name>
</gene>
<reference evidence="2 3" key="1">
    <citation type="journal article" date="2010" name="Nature">
        <title>Comparative genomics reveals mobile pathogenicity chromosomes in Fusarium.</title>
        <authorList>
            <person name="Ma L.J."/>
            <person name="van der Does H.C."/>
            <person name="Borkovich K.A."/>
            <person name="Coleman J.J."/>
            <person name="Daboussi M.J."/>
            <person name="Di Pietro A."/>
            <person name="Dufresne M."/>
            <person name="Freitag M."/>
            <person name="Grabherr M."/>
            <person name="Henrissat B."/>
            <person name="Houterman P.M."/>
            <person name="Kang S."/>
            <person name="Shim W.B."/>
            <person name="Woloshuk C."/>
            <person name="Xie X."/>
            <person name="Xu J.R."/>
            <person name="Antoniw J."/>
            <person name="Baker S.E."/>
            <person name="Bluhm B.H."/>
            <person name="Breakspear A."/>
            <person name="Brown D.W."/>
            <person name="Butchko R.A."/>
            <person name="Chapman S."/>
            <person name="Coulson R."/>
            <person name="Coutinho P.M."/>
            <person name="Danchin E.G."/>
            <person name="Diener A."/>
            <person name="Gale L.R."/>
            <person name="Gardiner D.M."/>
            <person name="Goff S."/>
            <person name="Hammond-Kosack K.E."/>
            <person name="Hilburn K."/>
            <person name="Hua-Van A."/>
            <person name="Jonkers W."/>
            <person name="Kazan K."/>
            <person name="Kodira C.D."/>
            <person name="Koehrsen M."/>
            <person name="Kumar L."/>
            <person name="Lee Y.H."/>
            <person name="Li L."/>
            <person name="Manners J.M."/>
            <person name="Miranda-Saavedra D."/>
            <person name="Mukherjee M."/>
            <person name="Park G."/>
            <person name="Park J."/>
            <person name="Park S.Y."/>
            <person name="Proctor R.H."/>
            <person name="Regev A."/>
            <person name="Ruiz-Roldan M.C."/>
            <person name="Sain D."/>
            <person name="Sakthikumar S."/>
            <person name="Sykes S."/>
            <person name="Schwartz D.C."/>
            <person name="Turgeon B.G."/>
            <person name="Wapinski I."/>
            <person name="Yoder O."/>
            <person name="Young S."/>
            <person name="Zeng Q."/>
            <person name="Zhou S."/>
            <person name="Galagan J."/>
            <person name="Cuomo C.A."/>
            <person name="Kistler H.C."/>
            <person name="Rep M."/>
        </authorList>
    </citation>
    <scope>NUCLEOTIDE SEQUENCE [LARGE SCALE GENOMIC DNA]</scope>
    <source>
        <strain evidence="3">M3125 / FGSC 7600</strain>
    </source>
</reference>
<evidence type="ECO:0000256" key="1">
    <source>
        <dbReference type="SAM" id="Phobius"/>
    </source>
</evidence>
<keyword evidence="1" id="KW-1133">Transmembrane helix</keyword>
<evidence type="ECO:0000313" key="2">
    <source>
        <dbReference type="EMBL" id="EWG50265.1"/>
    </source>
</evidence>
<dbReference type="VEuPathDB" id="FungiDB:FVEG_16612"/>
<organism evidence="2 3">
    <name type="scientific">Gibberella moniliformis (strain M3125 / FGSC 7600)</name>
    <name type="common">Maize ear and stalk rot fungus</name>
    <name type="synonym">Fusarium verticillioides</name>
    <dbReference type="NCBI Taxonomy" id="334819"/>
    <lineage>
        <taxon>Eukaryota</taxon>
        <taxon>Fungi</taxon>
        <taxon>Dikarya</taxon>
        <taxon>Ascomycota</taxon>
        <taxon>Pezizomycotina</taxon>
        <taxon>Sordariomycetes</taxon>
        <taxon>Hypocreomycetidae</taxon>
        <taxon>Hypocreales</taxon>
        <taxon>Nectriaceae</taxon>
        <taxon>Fusarium</taxon>
        <taxon>Fusarium fujikuroi species complex</taxon>
    </lineage>
</organism>
<proteinExistence type="predicted"/>
<sequence>MAFVIPAPPPPPPPPPGPFIHHHHHPRVRLRGSGGIMRIAFYVFIIVAAVVVPILVLKSSNHYKYFTDVKSCNQNSSEHLSWHRRRRPLTNKFRINEVVGEEHDCPKSSASQLLLADPTC</sequence>
<dbReference type="AlphaFoldDB" id="W7MRJ9"/>
<name>W7MRJ9_GIBM7</name>
<dbReference type="GeneID" id="30073488"/>
<protein>
    <submittedName>
        <fullName evidence="2">Uncharacterized protein</fullName>
    </submittedName>
</protein>
<keyword evidence="1" id="KW-0472">Membrane</keyword>
<dbReference type="KEGG" id="fvr:FVEG_16612"/>
<dbReference type="EMBL" id="DS022254">
    <property type="protein sequence ID" value="EWG50265.1"/>
    <property type="molecule type" value="Genomic_DNA"/>
</dbReference>
<accession>W7MRJ9</accession>
<keyword evidence="3" id="KW-1185">Reference proteome</keyword>
<dbReference type="Proteomes" id="UP000009096">
    <property type="component" value="Chromosome 1"/>
</dbReference>
<feature type="transmembrane region" description="Helical" evidence="1">
    <location>
        <begin position="39"/>
        <end position="57"/>
    </location>
</feature>